<dbReference type="STRING" id="980251.GCA_001642875_02603"/>
<dbReference type="PROSITE" id="PS51257">
    <property type="entry name" value="PROKAR_LIPOPROTEIN"/>
    <property type="match status" value="1"/>
</dbReference>
<dbReference type="InterPro" id="IPR010496">
    <property type="entry name" value="AL/BT2_dom"/>
</dbReference>
<dbReference type="KEGG" id="mff:MFFC18_25610"/>
<dbReference type="Proteomes" id="UP000322214">
    <property type="component" value="Chromosome"/>
</dbReference>
<evidence type="ECO:0000313" key="3">
    <source>
        <dbReference type="EMBL" id="QEG22678.1"/>
    </source>
</evidence>
<sequence precursor="true">MIAKTGSPRWKSIAYACFFAACLFGTLTFAQESTSAKSIANEQTSSIESEQPEASEKWVPLFNGKDLKGWTPKISGHPLGENYADTFRVEEGVLKCEYDDYKGFDKRYGHLYSNQSYSHYKLRLEYRFVGRMLPDAPGYVDLNSGVMLHCQSPLSLKLHQGFPASVEMQFLADLGTGKRQTGNVCTPGTHLVYDGKFTKQHIVESSGPTLPPDEWVSVEMEVHGHDLIIYRVRGEEVLRYTQPQLDPDSDEGKPLVANGANLKLASGHIALQAEAQRVWFRNIEILPLEVD</sequence>
<dbReference type="RefSeq" id="WP_084417191.1">
    <property type="nucleotide sequence ID" value="NZ_CP042912.1"/>
</dbReference>
<feature type="signal peptide" evidence="1">
    <location>
        <begin position="1"/>
        <end position="30"/>
    </location>
</feature>
<feature type="chain" id="PRO_5022677086" description="3-keto-alpha-glucoside-1,2-lyase/3-keto-2-hydroxy-glucal hydratase domain-containing protein" evidence="1">
    <location>
        <begin position="31"/>
        <end position="291"/>
    </location>
</feature>
<evidence type="ECO:0000313" key="4">
    <source>
        <dbReference type="Proteomes" id="UP000322214"/>
    </source>
</evidence>
<dbReference type="GO" id="GO:0016787">
    <property type="term" value="F:hydrolase activity"/>
    <property type="evidence" value="ECO:0007669"/>
    <property type="project" value="InterPro"/>
</dbReference>
<protein>
    <recommendedName>
        <fullName evidence="2">3-keto-alpha-glucoside-1,2-lyase/3-keto-2-hydroxy-glucal hydratase domain-containing protein</fullName>
    </recommendedName>
</protein>
<organism evidence="3 4">
    <name type="scientific">Mariniblastus fucicola</name>
    <dbReference type="NCBI Taxonomy" id="980251"/>
    <lineage>
        <taxon>Bacteria</taxon>
        <taxon>Pseudomonadati</taxon>
        <taxon>Planctomycetota</taxon>
        <taxon>Planctomycetia</taxon>
        <taxon>Pirellulales</taxon>
        <taxon>Pirellulaceae</taxon>
        <taxon>Mariniblastus</taxon>
    </lineage>
</organism>
<proteinExistence type="predicted"/>
<name>A0A5B9P8Q7_9BACT</name>
<feature type="domain" description="3-keto-alpha-glucoside-1,2-lyase/3-keto-2-hydroxy-glucal hydratase" evidence="2">
    <location>
        <begin position="57"/>
        <end position="285"/>
    </location>
</feature>
<dbReference type="AlphaFoldDB" id="A0A5B9P8Q7"/>
<keyword evidence="4" id="KW-1185">Reference proteome</keyword>
<accession>A0A5B9P8Q7</accession>
<keyword evidence="1" id="KW-0732">Signal</keyword>
<evidence type="ECO:0000259" key="2">
    <source>
        <dbReference type="Pfam" id="PF06439"/>
    </source>
</evidence>
<dbReference type="Gene3D" id="2.60.120.560">
    <property type="entry name" value="Exo-inulinase, domain 1"/>
    <property type="match status" value="1"/>
</dbReference>
<gene>
    <name evidence="3" type="ORF">MFFC18_25610</name>
</gene>
<evidence type="ECO:0000256" key="1">
    <source>
        <dbReference type="SAM" id="SignalP"/>
    </source>
</evidence>
<reference evidence="3 4" key="1">
    <citation type="submission" date="2019-08" db="EMBL/GenBank/DDBJ databases">
        <title>Deep-cultivation of Planctomycetes and their phenomic and genomic characterization uncovers novel biology.</title>
        <authorList>
            <person name="Wiegand S."/>
            <person name="Jogler M."/>
            <person name="Boedeker C."/>
            <person name="Pinto D."/>
            <person name="Vollmers J."/>
            <person name="Rivas-Marin E."/>
            <person name="Kohn T."/>
            <person name="Peeters S.H."/>
            <person name="Heuer A."/>
            <person name="Rast P."/>
            <person name="Oberbeckmann S."/>
            <person name="Bunk B."/>
            <person name="Jeske O."/>
            <person name="Meyerdierks A."/>
            <person name="Storesund J.E."/>
            <person name="Kallscheuer N."/>
            <person name="Luecker S."/>
            <person name="Lage O.M."/>
            <person name="Pohl T."/>
            <person name="Merkel B.J."/>
            <person name="Hornburger P."/>
            <person name="Mueller R.-W."/>
            <person name="Bruemmer F."/>
            <person name="Labrenz M."/>
            <person name="Spormann A.M."/>
            <person name="Op den Camp H."/>
            <person name="Overmann J."/>
            <person name="Amann R."/>
            <person name="Jetten M.S.M."/>
            <person name="Mascher T."/>
            <person name="Medema M.H."/>
            <person name="Devos D.P."/>
            <person name="Kaster A.-K."/>
            <person name="Ovreas L."/>
            <person name="Rohde M."/>
            <person name="Galperin M.Y."/>
            <person name="Jogler C."/>
        </authorList>
    </citation>
    <scope>NUCLEOTIDE SEQUENCE [LARGE SCALE GENOMIC DNA]</scope>
    <source>
        <strain evidence="3 4">FC18</strain>
    </source>
</reference>
<dbReference type="OrthoDB" id="9787527at2"/>
<dbReference type="EMBL" id="CP042912">
    <property type="protein sequence ID" value="QEG22678.1"/>
    <property type="molecule type" value="Genomic_DNA"/>
</dbReference>
<dbReference type="Pfam" id="PF06439">
    <property type="entry name" value="3keto-disac_hyd"/>
    <property type="match status" value="1"/>
</dbReference>